<gene>
    <name evidence="5" type="ORF">C1752_04054</name>
</gene>
<dbReference type="InterPro" id="IPR011990">
    <property type="entry name" value="TPR-like_helical_dom_sf"/>
</dbReference>
<name>A0A2W1JKN6_9CYAN</name>
<proteinExistence type="predicted"/>
<feature type="repeat" description="TPR" evidence="3">
    <location>
        <begin position="255"/>
        <end position="288"/>
    </location>
</feature>
<dbReference type="PROSITE" id="PS50005">
    <property type="entry name" value="TPR"/>
    <property type="match status" value="2"/>
</dbReference>
<dbReference type="SUPFAM" id="SSF48452">
    <property type="entry name" value="TPR-like"/>
    <property type="match status" value="1"/>
</dbReference>
<evidence type="ECO:0000256" key="1">
    <source>
        <dbReference type="ARBA" id="ARBA00022737"/>
    </source>
</evidence>
<evidence type="ECO:0000256" key="4">
    <source>
        <dbReference type="SAM" id="SignalP"/>
    </source>
</evidence>
<dbReference type="SUPFAM" id="SSF50494">
    <property type="entry name" value="Trypsin-like serine proteases"/>
    <property type="match status" value="1"/>
</dbReference>
<feature type="signal peptide" evidence="4">
    <location>
        <begin position="1"/>
        <end position="28"/>
    </location>
</feature>
<feature type="chain" id="PRO_5016119306" evidence="4">
    <location>
        <begin position="29"/>
        <end position="527"/>
    </location>
</feature>
<dbReference type="AlphaFoldDB" id="A0A2W1JKN6"/>
<feature type="repeat" description="TPR" evidence="3">
    <location>
        <begin position="289"/>
        <end position="322"/>
    </location>
</feature>
<comment type="caution">
    <text evidence="5">The sequence shown here is derived from an EMBL/GenBank/DDBJ whole genome shotgun (WGS) entry which is preliminary data.</text>
</comment>
<dbReference type="Pfam" id="PF13365">
    <property type="entry name" value="Trypsin_2"/>
    <property type="match status" value="1"/>
</dbReference>
<dbReference type="Pfam" id="PF13414">
    <property type="entry name" value="TPR_11"/>
    <property type="match status" value="1"/>
</dbReference>
<dbReference type="RefSeq" id="WP_110987454.1">
    <property type="nucleotide sequence ID" value="NZ_CAWNWM010000012.1"/>
</dbReference>
<protein>
    <submittedName>
        <fullName evidence="5">Uncharacterized protein</fullName>
    </submittedName>
</protein>
<dbReference type="SMART" id="SM00028">
    <property type="entry name" value="TPR"/>
    <property type="match status" value="4"/>
</dbReference>
<dbReference type="PANTHER" id="PTHR44858">
    <property type="entry name" value="TETRATRICOPEPTIDE REPEAT PROTEIN 6"/>
    <property type="match status" value="1"/>
</dbReference>
<dbReference type="OrthoDB" id="561030at2"/>
<dbReference type="Proteomes" id="UP000248857">
    <property type="component" value="Unassembled WGS sequence"/>
</dbReference>
<sequence length="527" mass="56768">MTVLSKFPTVLLGAAAAVTMVLPPAAQALSPAEVSQMAKSFTVRITSQTSGSGVILKRQGDLYTVLTAAHVVASDDDYRMITPDGREHTVNTDSIKKLPELDLSIVQFTSNKPYQTAQIGESDQAVEGTISYIAGFPNRTEALPESIYNFTEGKITASASRPQAEGYSLVYSNNTLPGMSGGPVLNETGKLIAIHGRADTTEQAQNPNIDPSIYIKTGFNLGIPIKRFLSLVPQTGVDLGFAIPTARSTGSKLSADDYYLQASEKMDAKDYEGAIANLDQAIRLKPNYAAAHLNRGYAHFFLNQTEAALADSNKVIQLAPNQSTAYLLRGLIYSLSGENISKAPADFKRAQTLAKAQGDSSTSQTAQKMIASLKGSSDKPPDSPDLKSSMIRSGLHIANKDTKRVTQELPTLANLSCKEQNLSGYLIARMMLRMLAPADSHGAIASQTSCPAFVKDQTKLLDKAEQKIKASPNEINAYMERGLIHAEILGDTQRAIPDIQKAAKLSIAQKQQKKSKGVMVYLRSLQP</sequence>
<keyword evidence="1" id="KW-0677">Repeat</keyword>
<dbReference type="Gene3D" id="2.40.10.10">
    <property type="entry name" value="Trypsin-like serine proteases"/>
    <property type="match status" value="2"/>
</dbReference>
<evidence type="ECO:0000313" key="5">
    <source>
        <dbReference type="EMBL" id="PZD72025.1"/>
    </source>
</evidence>
<reference evidence="5 6" key="1">
    <citation type="journal article" date="2018" name="Sci. Rep.">
        <title>A novel species of the marine cyanobacterium Acaryochloris with a unique pigment content and lifestyle.</title>
        <authorList>
            <person name="Partensky F."/>
            <person name="Six C."/>
            <person name="Ratin M."/>
            <person name="Garczarek L."/>
            <person name="Vaulot D."/>
            <person name="Probert I."/>
            <person name="Calteau A."/>
            <person name="Gourvil P."/>
            <person name="Marie D."/>
            <person name="Grebert T."/>
            <person name="Bouchier C."/>
            <person name="Le Panse S."/>
            <person name="Gachenot M."/>
            <person name="Rodriguez F."/>
            <person name="Garrido J.L."/>
        </authorList>
    </citation>
    <scope>NUCLEOTIDE SEQUENCE [LARGE SCALE GENOMIC DNA]</scope>
    <source>
        <strain evidence="5 6">RCC1774</strain>
    </source>
</reference>
<dbReference type="InterPro" id="IPR009003">
    <property type="entry name" value="Peptidase_S1_PA"/>
</dbReference>
<evidence type="ECO:0000256" key="3">
    <source>
        <dbReference type="PROSITE-ProRule" id="PRU00339"/>
    </source>
</evidence>
<evidence type="ECO:0000313" key="6">
    <source>
        <dbReference type="Proteomes" id="UP000248857"/>
    </source>
</evidence>
<organism evidence="5 6">
    <name type="scientific">Acaryochloris thomasi RCC1774</name>
    <dbReference type="NCBI Taxonomy" id="1764569"/>
    <lineage>
        <taxon>Bacteria</taxon>
        <taxon>Bacillati</taxon>
        <taxon>Cyanobacteriota</taxon>
        <taxon>Cyanophyceae</taxon>
        <taxon>Acaryochloridales</taxon>
        <taxon>Acaryochloridaceae</taxon>
        <taxon>Acaryochloris</taxon>
        <taxon>Acaryochloris thomasi</taxon>
    </lineage>
</organism>
<dbReference type="InterPro" id="IPR019734">
    <property type="entry name" value="TPR_rpt"/>
</dbReference>
<keyword evidence="4" id="KW-0732">Signal</keyword>
<keyword evidence="6" id="KW-1185">Reference proteome</keyword>
<dbReference type="PANTHER" id="PTHR44858:SF1">
    <property type="entry name" value="UDP-N-ACETYLGLUCOSAMINE--PEPTIDE N-ACETYLGLUCOSAMINYLTRANSFERASE SPINDLY-RELATED"/>
    <property type="match status" value="1"/>
</dbReference>
<dbReference type="Gene3D" id="1.25.40.10">
    <property type="entry name" value="Tetratricopeptide repeat domain"/>
    <property type="match status" value="1"/>
</dbReference>
<dbReference type="InterPro" id="IPR050498">
    <property type="entry name" value="Ycf3"/>
</dbReference>
<accession>A0A2W1JKN6</accession>
<evidence type="ECO:0000256" key="2">
    <source>
        <dbReference type="ARBA" id="ARBA00022803"/>
    </source>
</evidence>
<keyword evidence="2 3" id="KW-0802">TPR repeat</keyword>
<dbReference type="InterPro" id="IPR043504">
    <property type="entry name" value="Peptidase_S1_PA_chymotrypsin"/>
</dbReference>
<dbReference type="EMBL" id="PQWO01000012">
    <property type="protein sequence ID" value="PZD72025.1"/>
    <property type="molecule type" value="Genomic_DNA"/>
</dbReference>